<gene>
    <name evidence="1" type="ORF">GCM10011379_57040</name>
</gene>
<dbReference type="Proteomes" id="UP000627292">
    <property type="component" value="Unassembled WGS sequence"/>
</dbReference>
<evidence type="ECO:0000313" key="2">
    <source>
        <dbReference type="Proteomes" id="UP000627292"/>
    </source>
</evidence>
<organism evidence="1 2">
    <name type="scientific">Filimonas zeae</name>
    <dbReference type="NCBI Taxonomy" id="1737353"/>
    <lineage>
        <taxon>Bacteria</taxon>
        <taxon>Pseudomonadati</taxon>
        <taxon>Bacteroidota</taxon>
        <taxon>Chitinophagia</taxon>
        <taxon>Chitinophagales</taxon>
        <taxon>Chitinophagaceae</taxon>
        <taxon>Filimonas</taxon>
    </lineage>
</organism>
<sequence length="141" mass="16383">MINNLRLITVKDIGHLKLMSICARKAKKDLYDLDIITDNFHDLGTLMTFLSEREKRFDSDEAWWLFDLDAPQSPSEDFHLLLAAEPINYEPAHGRLNRSDDLLLIMEPYKSLGAARRSWRRKVFKLMRDNGIEPPSLTPVN</sequence>
<reference evidence="1" key="1">
    <citation type="journal article" date="2014" name="Int. J. Syst. Evol. Microbiol.">
        <title>Complete genome sequence of Corynebacterium casei LMG S-19264T (=DSM 44701T), isolated from a smear-ripened cheese.</title>
        <authorList>
            <consortium name="US DOE Joint Genome Institute (JGI-PGF)"/>
            <person name="Walter F."/>
            <person name="Albersmeier A."/>
            <person name="Kalinowski J."/>
            <person name="Ruckert C."/>
        </authorList>
    </citation>
    <scope>NUCLEOTIDE SEQUENCE</scope>
    <source>
        <strain evidence="1">CGMCC 1.15290</strain>
    </source>
</reference>
<dbReference type="AlphaFoldDB" id="A0A917MZA2"/>
<evidence type="ECO:0000313" key="1">
    <source>
        <dbReference type="EMBL" id="GGH82725.1"/>
    </source>
</evidence>
<dbReference type="EMBL" id="BMIB01000008">
    <property type="protein sequence ID" value="GGH82725.1"/>
    <property type="molecule type" value="Genomic_DNA"/>
</dbReference>
<accession>A0A917MZA2</accession>
<keyword evidence="2" id="KW-1185">Reference proteome</keyword>
<proteinExistence type="predicted"/>
<protein>
    <submittedName>
        <fullName evidence="1">Uncharacterized protein</fullName>
    </submittedName>
</protein>
<name>A0A917MZA2_9BACT</name>
<comment type="caution">
    <text evidence="1">The sequence shown here is derived from an EMBL/GenBank/DDBJ whole genome shotgun (WGS) entry which is preliminary data.</text>
</comment>
<reference evidence="1" key="2">
    <citation type="submission" date="2020-09" db="EMBL/GenBank/DDBJ databases">
        <authorList>
            <person name="Sun Q."/>
            <person name="Zhou Y."/>
        </authorList>
    </citation>
    <scope>NUCLEOTIDE SEQUENCE</scope>
    <source>
        <strain evidence="1">CGMCC 1.15290</strain>
    </source>
</reference>